<evidence type="ECO:0000259" key="2">
    <source>
        <dbReference type="Pfam" id="PF12890"/>
    </source>
</evidence>
<dbReference type="InterPro" id="IPR004722">
    <property type="entry name" value="DHOase"/>
</dbReference>
<dbReference type="CDD" id="cd01317">
    <property type="entry name" value="DHOase_IIa"/>
    <property type="match status" value="1"/>
</dbReference>
<organism evidence="3">
    <name type="scientific">hydrothermal vent metagenome</name>
    <dbReference type="NCBI Taxonomy" id="652676"/>
    <lineage>
        <taxon>unclassified sequences</taxon>
        <taxon>metagenomes</taxon>
        <taxon>ecological metagenomes</taxon>
    </lineage>
</organism>
<keyword evidence="1" id="KW-0665">Pyrimidine biosynthesis</keyword>
<dbReference type="GO" id="GO:0004038">
    <property type="term" value="F:allantoinase activity"/>
    <property type="evidence" value="ECO:0007669"/>
    <property type="project" value="TreeGrafter"/>
</dbReference>
<dbReference type="AlphaFoldDB" id="A0A3B0WCE7"/>
<dbReference type="InterPro" id="IPR024403">
    <property type="entry name" value="DHOase_cat"/>
</dbReference>
<protein>
    <submittedName>
        <fullName evidence="3">Dihydroorotase</fullName>
        <ecNumber evidence="3">3.5.2.3</ecNumber>
    </submittedName>
</protein>
<accession>A0A3B0WCE7</accession>
<proteinExistence type="predicted"/>
<dbReference type="SUPFAM" id="SSF51556">
    <property type="entry name" value="Metallo-dependent hydrolases"/>
    <property type="match status" value="1"/>
</dbReference>
<dbReference type="GO" id="GO:0005737">
    <property type="term" value="C:cytoplasm"/>
    <property type="evidence" value="ECO:0007669"/>
    <property type="project" value="TreeGrafter"/>
</dbReference>
<dbReference type="PANTHER" id="PTHR43668">
    <property type="entry name" value="ALLANTOINASE"/>
    <property type="match status" value="1"/>
</dbReference>
<dbReference type="GO" id="GO:0004151">
    <property type="term" value="F:dihydroorotase activity"/>
    <property type="evidence" value="ECO:0007669"/>
    <property type="project" value="UniProtKB-EC"/>
</dbReference>
<dbReference type="Gene3D" id="2.30.40.10">
    <property type="entry name" value="Urease, subunit C, domain 1"/>
    <property type="match status" value="1"/>
</dbReference>
<dbReference type="NCBIfam" id="TIGR00857">
    <property type="entry name" value="pyrC_multi"/>
    <property type="match status" value="1"/>
</dbReference>
<evidence type="ECO:0000313" key="3">
    <source>
        <dbReference type="EMBL" id="VAW53668.1"/>
    </source>
</evidence>
<dbReference type="GO" id="GO:0006145">
    <property type="term" value="P:purine nucleobase catabolic process"/>
    <property type="evidence" value="ECO:0007669"/>
    <property type="project" value="TreeGrafter"/>
</dbReference>
<dbReference type="GO" id="GO:0006221">
    <property type="term" value="P:pyrimidine nucleotide biosynthetic process"/>
    <property type="evidence" value="ECO:0007669"/>
    <property type="project" value="UniProtKB-KW"/>
</dbReference>
<dbReference type="EMBL" id="UOFD01000064">
    <property type="protein sequence ID" value="VAW53668.1"/>
    <property type="molecule type" value="Genomic_DNA"/>
</dbReference>
<gene>
    <name evidence="3" type="ORF">MNBD_GAMMA06-280</name>
</gene>
<feature type="domain" description="Dihydroorotase catalytic" evidence="2">
    <location>
        <begin position="56"/>
        <end position="237"/>
    </location>
</feature>
<dbReference type="GO" id="GO:0046872">
    <property type="term" value="F:metal ion binding"/>
    <property type="evidence" value="ECO:0007669"/>
    <property type="project" value="InterPro"/>
</dbReference>
<dbReference type="PANTHER" id="PTHR43668:SF2">
    <property type="entry name" value="ALLANTOINASE"/>
    <property type="match status" value="1"/>
</dbReference>
<dbReference type="InterPro" id="IPR011059">
    <property type="entry name" value="Metal-dep_hydrolase_composite"/>
</dbReference>
<reference evidence="3" key="1">
    <citation type="submission" date="2018-06" db="EMBL/GenBank/DDBJ databases">
        <authorList>
            <person name="Zhirakovskaya E."/>
        </authorList>
    </citation>
    <scope>NUCLEOTIDE SEQUENCE</scope>
</reference>
<dbReference type="SUPFAM" id="SSF51338">
    <property type="entry name" value="Composite domain of metallo-dependent hydrolases"/>
    <property type="match status" value="1"/>
</dbReference>
<keyword evidence="3" id="KW-0378">Hydrolase</keyword>
<name>A0A3B0WCE7_9ZZZZ</name>
<dbReference type="NCBIfam" id="NF005791">
    <property type="entry name" value="PRK07627.1"/>
    <property type="match status" value="1"/>
</dbReference>
<sequence length="427" mass="45654">MSDIIIKNGHLIDPANNIDQLADMAITNGKVSAIEAANTIKENANTQTIDARNLTIIPGLVDCCARLREPGLENKATIQSETIAAAKAGITTLCCPPDTDPVIDEPAVVELINQKAAHSAHSHVVTLGALTAGLHGKYLSEMYALKQAGCVGVSNCRKPVENSLVLKRAFAYAATFGLRVFIEPDEHWLSVGGCAHEGEIATRLGLKSIPVSAETIAIARALELVTETGVSAHFGRLSSAQGAEMIARAKNEQLPVTADVSAHQLHLTEQDISSYNSACHVIPPLRTQRDQEALRNAVANNTIDAICSDHQPHNIDAKQAPFASTEAGISSLETLLPLCLRLAQQTELNLSDVIQKITYSPAKLLGLNAGTLSVGSNADICIFDHAEDWQLTTDAMNSHGKNTPFLGWNFQGKVKHTLINGTLPFNH</sequence>
<dbReference type="InterPro" id="IPR032466">
    <property type="entry name" value="Metal_Hydrolase"/>
</dbReference>
<dbReference type="Gene3D" id="3.20.20.140">
    <property type="entry name" value="Metal-dependent hydrolases"/>
    <property type="match status" value="1"/>
</dbReference>
<dbReference type="InterPro" id="IPR050138">
    <property type="entry name" value="DHOase/Allantoinase_Hydrolase"/>
</dbReference>
<dbReference type="Pfam" id="PF12890">
    <property type="entry name" value="DHOase"/>
    <property type="match status" value="1"/>
</dbReference>
<evidence type="ECO:0000256" key="1">
    <source>
        <dbReference type="ARBA" id="ARBA00022975"/>
    </source>
</evidence>
<dbReference type="EC" id="3.5.2.3" evidence="3"/>